<dbReference type="AlphaFoldDB" id="A0A0A3ZCM4"/>
<evidence type="ECO:0000313" key="2">
    <source>
        <dbReference type="Proteomes" id="UP000030351"/>
    </source>
</evidence>
<keyword evidence="2" id="KW-1185">Reference proteome</keyword>
<protein>
    <submittedName>
        <fullName evidence="1">Uncharacterized protein</fullName>
    </submittedName>
</protein>
<gene>
    <name evidence="1" type="ORF">NG99_03445</name>
</gene>
<accession>A0A0A3ZCM4</accession>
<comment type="caution">
    <text evidence="1">The sequence shown here is derived from an EMBL/GenBank/DDBJ whole genome shotgun (WGS) entry which is preliminary data.</text>
</comment>
<name>A0A0A3ZCM4_9GAMM</name>
<dbReference type="eggNOG" id="ENOG5033AHA">
    <property type="taxonomic scope" value="Bacteria"/>
</dbReference>
<evidence type="ECO:0000313" key="1">
    <source>
        <dbReference type="EMBL" id="KGT95401.1"/>
    </source>
</evidence>
<dbReference type="Proteomes" id="UP000030351">
    <property type="component" value="Unassembled WGS sequence"/>
</dbReference>
<proteinExistence type="predicted"/>
<organism evidence="1 2">
    <name type="scientific">Erwinia typographi</name>
    <dbReference type="NCBI Taxonomy" id="371042"/>
    <lineage>
        <taxon>Bacteria</taxon>
        <taxon>Pseudomonadati</taxon>
        <taxon>Pseudomonadota</taxon>
        <taxon>Gammaproteobacteria</taxon>
        <taxon>Enterobacterales</taxon>
        <taxon>Erwiniaceae</taxon>
        <taxon>Erwinia</taxon>
    </lineage>
</organism>
<dbReference type="STRING" id="371042.NG99_03445"/>
<dbReference type="RefSeq" id="WP_034888450.1">
    <property type="nucleotide sequence ID" value="NZ_JRUQ01000016.1"/>
</dbReference>
<dbReference type="OrthoDB" id="6637817at2"/>
<sequence length="133" mass="14993">MKAGEVFKLLAKGIHPETGELIPGGSVVHLPEAIRLLYSLAEEFADDIFPQIKRKEKVKLTPDQRREKNRAEGRPANAYLAWGEEEKGRLLEDFQNGIGILYLGELYERSPRSIALQLEKMSLITPEEAAAYD</sequence>
<dbReference type="EMBL" id="JRUQ01000016">
    <property type="protein sequence ID" value="KGT95401.1"/>
    <property type="molecule type" value="Genomic_DNA"/>
</dbReference>
<reference evidence="1 2" key="1">
    <citation type="submission" date="2014-10" db="EMBL/GenBank/DDBJ databases">
        <title>Genome sequence of Erwinia typographi M043b.</title>
        <authorList>
            <person name="Chan K.-G."/>
            <person name="Tan W.-S."/>
        </authorList>
    </citation>
    <scope>NUCLEOTIDE SEQUENCE [LARGE SCALE GENOMIC DNA]</scope>
    <source>
        <strain evidence="1 2">M043b</strain>
    </source>
</reference>